<dbReference type="AlphaFoldDB" id="A0A0P0VZ84"/>
<reference evidence="2 3" key="2">
    <citation type="journal article" date="2013" name="Plant Cell Physiol.">
        <title>Rice Annotation Project Database (RAP-DB): an integrative and interactive database for rice genomics.</title>
        <authorList>
            <person name="Sakai H."/>
            <person name="Lee S.S."/>
            <person name="Tanaka T."/>
            <person name="Numa H."/>
            <person name="Kim J."/>
            <person name="Kawahara Y."/>
            <person name="Wakimoto H."/>
            <person name="Yang C.C."/>
            <person name="Iwamoto M."/>
            <person name="Abe T."/>
            <person name="Yamada Y."/>
            <person name="Muto A."/>
            <person name="Inokuchi H."/>
            <person name="Ikemura T."/>
            <person name="Matsumoto T."/>
            <person name="Sasaki T."/>
            <person name="Itoh T."/>
        </authorList>
    </citation>
    <scope>NUCLEOTIDE SEQUENCE [LARGE SCALE GENOMIC DNA]</scope>
    <source>
        <strain evidence="3">cv. Nipponbare</strain>
    </source>
</reference>
<sequence>MAMLCCLSLKAPTKASWSTPRSVAMMLAILIASFVISAEYLSKPERRWVCRPHFRVSLLDWLRKEDHALRPVQLT</sequence>
<protein>
    <submittedName>
        <fullName evidence="2">Os03g0439650 protein</fullName>
    </submittedName>
</protein>
<reference evidence="3" key="1">
    <citation type="journal article" date="2005" name="Nature">
        <title>The map-based sequence of the rice genome.</title>
        <authorList>
            <consortium name="International rice genome sequencing project (IRGSP)"/>
            <person name="Matsumoto T."/>
            <person name="Wu J."/>
            <person name="Kanamori H."/>
            <person name="Katayose Y."/>
            <person name="Fujisawa M."/>
            <person name="Namiki N."/>
            <person name="Mizuno H."/>
            <person name="Yamamoto K."/>
            <person name="Antonio B.A."/>
            <person name="Baba T."/>
            <person name="Sakata K."/>
            <person name="Nagamura Y."/>
            <person name="Aoki H."/>
            <person name="Arikawa K."/>
            <person name="Arita K."/>
            <person name="Bito T."/>
            <person name="Chiden Y."/>
            <person name="Fujitsuka N."/>
            <person name="Fukunaka R."/>
            <person name="Hamada M."/>
            <person name="Harada C."/>
            <person name="Hayashi A."/>
            <person name="Hijishita S."/>
            <person name="Honda M."/>
            <person name="Hosokawa S."/>
            <person name="Ichikawa Y."/>
            <person name="Idonuma A."/>
            <person name="Iijima M."/>
            <person name="Ikeda M."/>
            <person name="Ikeno M."/>
            <person name="Ito K."/>
            <person name="Ito S."/>
            <person name="Ito T."/>
            <person name="Ito Y."/>
            <person name="Ito Y."/>
            <person name="Iwabuchi A."/>
            <person name="Kamiya K."/>
            <person name="Karasawa W."/>
            <person name="Kurita K."/>
            <person name="Katagiri S."/>
            <person name="Kikuta A."/>
            <person name="Kobayashi H."/>
            <person name="Kobayashi N."/>
            <person name="Machita K."/>
            <person name="Maehara T."/>
            <person name="Masukawa M."/>
            <person name="Mizubayashi T."/>
            <person name="Mukai Y."/>
            <person name="Nagasaki H."/>
            <person name="Nagata Y."/>
            <person name="Naito S."/>
            <person name="Nakashima M."/>
            <person name="Nakama Y."/>
            <person name="Nakamichi Y."/>
            <person name="Nakamura M."/>
            <person name="Meguro A."/>
            <person name="Negishi M."/>
            <person name="Ohta I."/>
            <person name="Ohta T."/>
            <person name="Okamoto M."/>
            <person name="Ono N."/>
            <person name="Saji S."/>
            <person name="Sakaguchi M."/>
            <person name="Sakai K."/>
            <person name="Shibata M."/>
            <person name="Shimokawa T."/>
            <person name="Song J."/>
            <person name="Takazaki Y."/>
            <person name="Terasawa K."/>
            <person name="Tsugane M."/>
            <person name="Tsuji K."/>
            <person name="Ueda S."/>
            <person name="Waki K."/>
            <person name="Yamagata H."/>
            <person name="Yamamoto M."/>
            <person name="Yamamoto S."/>
            <person name="Yamane H."/>
            <person name="Yoshiki S."/>
            <person name="Yoshihara R."/>
            <person name="Yukawa K."/>
            <person name="Zhong H."/>
            <person name="Yano M."/>
            <person name="Yuan Q."/>
            <person name="Ouyang S."/>
            <person name="Liu J."/>
            <person name="Jones K.M."/>
            <person name="Gansberger K."/>
            <person name="Moffat K."/>
            <person name="Hill J."/>
            <person name="Bera J."/>
            <person name="Fadrosh D."/>
            <person name="Jin S."/>
            <person name="Johri S."/>
            <person name="Kim M."/>
            <person name="Overton L."/>
            <person name="Reardon M."/>
            <person name="Tsitrin T."/>
            <person name="Vuong H."/>
            <person name="Weaver B."/>
            <person name="Ciecko A."/>
            <person name="Tallon L."/>
            <person name="Jackson J."/>
            <person name="Pai G."/>
            <person name="Aken S.V."/>
            <person name="Utterback T."/>
            <person name="Reidmuller S."/>
            <person name="Feldblyum T."/>
            <person name="Hsiao J."/>
            <person name="Zismann V."/>
            <person name="Iobst S."/>
            <person name="de Vazeille A.R."/>
            <person name="Buell C.R."/>
            <person name="Ying K."/>
            <person name="Li Y."/>
            <person name="Lu T."/>
            <person name="Huang Y."/>
            <person name="Zhao Q."/>
            <person name="Feng Q."/>
            <person name="Zhang L."/>
            <person name="Zhu J."/>
            <person name="Weng Q."/>
            <person name="Mu J."/>
            <person name="Lu Y."/>
            <person name="Fan D."/>
            <person name="Liu Y."/>
            <person name="Guan J."/>
            <person name="Zhang Y."/>
            <person name="Yu S."/>
            <person name="Liu X."/>
            <person name="Zhang Y."/>
            <person name="Hong G."/>
            <person name="Han B."/>
            <person name="Choisne N."/>
            <person name="Demange N."/>
            <person name="Orjeda G."/>
            <person name="Samain S."/>
            <person name="Cattolico L."/>
            <person name="Pelletier E."/>
            <person name="Couloux A."/>
            <person name="Segurens B."/>
            <person name="Wincker P."/>
            <person name="D'Hont A."/>
            <person name="Scarpelli C."/>
            <person name="Weissenbach J."/>
            <person name="Salanoubat M."/>
            <person name="Quetier F."/>
            <person name="Yu Y."/>
            <person name="Kim H.R."/>
            <person name="Rambo T."/>
            <person name="Currie J."/>
            <person name="Collura K."/>
            <person name="Luo M."/>
            <person name="Yang T."/>
            <person name="Ammiraju J.S.S."/>
            <person name="Engler F."/>
            <person name="Soderlund C."/>
            <person name="Wing R.A."/>
            <person name="Palmer L.E."/>
            <person name="de la Bastide M."/>
            <person name="Spiegel L."/>
            <person name="Nascimento L."/>
            <person name="Zutavern T."/>
            <person name="O'Shaughnessy A."/>
            <person name="Dike S."/>
            <person name="Dedhia N."/>
            <person name="Preston R."/>
            <person name="Balija V."/>
            <person name="McCombie W.R."/>
            <person name="Chow T."/>
            <person name="Chen H."/>
            <person name="Chung M."/>
            <person name="Chen C."/>
            <person name="Shaw J."/>
            <person name="Wu H."/>
            <person name="Hsiao K."/>
            <person name="Chao Y."/>
            <person name="Chu M."/>
            <person name="Cheng C."/>
            <person name="Hour A."/>
            <person name="Lee P."/>
            <person name="Lin S."/>
            <person name="Lin Y."/>
            <person name="Liou J."/>
            <person name="Liu S."/>
            <person name="Hsing Y."/>
            <person name="Raghuvanshi S."/>
            <person name="Mohanty A."/>
            <person name="Bharti A.K."/>
            <person name="Gaur A."/>
            <person name="Gupta V."/>
            <person name="Kumar D."/>
            <person name="Ravi V."/>
            <person name="Vij S."/>
            <person name="Kapur A."/>
            <person name="Khurana P."/>
            <person name="Khurana P."/>
            <person name="Khurana J.P."/>
            <person name="Tyagi A.K."/>
            <person name="Gaikwad K."/>
            <person name="Singh A."/>
            <person name="Dalal V."/>
            <person name="Srivastava S."/>
            <person name="Dixit A."/>
            <person name="Pal A.K."/>
            <person name="Ghazi I.A."/>
            <person name="Yadav M."/>
            <person name="Pandit A."/>
            <person name="Bhargava A."/>
            <person name="Sureshbabu K."/>
            <person name="Batra K."/>
            <person name="Sharma T.R."/>
            <person name="Mohapatra T."/>
            <person name="Singh N.K."/>
            <person name="Messing J."/>
            <person name="Nelson A.B."/>
            <person name="Fuks G."/>
            <person name="Kavchok S."/>
            <person name="Keizer G."/>
            <person name="Linton E."/>
            <person name="Llaca V."/>
            <person name="Song R."/>
            <person name="Tanyolac B."/>
            <person name="Young S."/>
            <person name="Ho-Il K."/>
            <person name="Hahn J.H."/>
            <person name="Sangsakoo G."/>
            <person name="Vanavichit A."/>
            <person name="de Mattos Luiz.A.T."/>
            <person name="Zimmer P.D."/>
            <person name="Malone G."/>
            <person name="Dellagostin O."/>
            <person name="de Oliveira A.C."/>
            <person name="Bevan M."/>
            <person name="Bancroft I."/>
            <person name="Minx P."/>
            <person name="Cordum H."/>
            <person name="Wilson R."/>
            <person name="Cheng Z."/>
            <person name="Jin W."/>
            <person name="Jiang J."/>
            <person name="Leong S.A."/>
            <person name="Iwama H."/>
            <person name="Gojobori T."/>
            <person name="Itoh T."/>
            <person name="Niimura Y."/>
            <person name="Fujii Y."/>
            <person name="Habara T."/>
            <person name="Sakai H."/>
            <person name="Sato Y."/>
            <person name="Wilson G."/>
            <person name="Kumar K."/>
            <person name="McCouch S."/>
            <person name="Juretic N."/>
            <person name="Hoen D."/>
            <person name="Wright S."/>
            <person name="Bruskiewich R."/>
            <person name="Bureau T."/>
            <person name="Miyao A."/>
            <person name="Hirochika H."/>
            <person name="Nishikawa T."/>
            <person name="Kadowaki K."/>
            <person name="Sugiura M."/>
            <person name="Burr B."/>
            <person name="Sasaki T."/>
        </authorList>
    </citation>
    <scope>NUCLEOTIDE SEQUENCE [LARGE SCALE GENOMIC DNA]</scope>
    <source>
        <strain evidence="3">cv. Nipponbare</strain>
    </source>
</reference>
<gene>
    <name evidence="2" type="ordered locus">Os03g0439650</name>
    <name evidence="2" type="ORF">OSNPB_030439650</name>
</gene>
<keyword evidence="1" id="KW-0472">Membrane</keyword>
<dbReference type="Proteomes" id="UP000059680">
    <property type="component" value="Chromosome 3"/>
</dbReference>
<evidence type="ECO:0000313" key="3">
    <source>
        <dbReference type="Proteomes" id="UP000059680"/>
    </source>
</evidence>
<keyword evidence="1" id="KW-0812">Transmembrane</keyword>
<dbReference type="Gramene" id="Os03t0439650-00">
    <property type="protein sequence ID" value="Os03t0439650-00"/>
    <property type="gene ID" value="Os03g0439650"/>
</dbReference>
<keyword evidence="3" id="KW-1185">Reference proteome</keyword>
<reference evidence="2 3" key="3">
    <citation type="journal article" date="2013" name="Rice">
        <title>Improvement of the Oryza sativa Nipponbare reference genome using next generation sequence and optical map data.</title>
        <authorList>
            <person name="Kawahara Y."/>
            <person name="de la Bastide M."/>
            <person name="Hamilton J.P."/>
            <person name="Kanamori H."/>
            <person name="McCombie W.R."/>
            <person name="Ouyang S."/>
            <person name="Schwartz D.C."/>
            <person name="Tanaka T."/>
            <person name="Wu J."/>
            <person name="Zhou S."/>
            <person name="Childs K.L."/>
            <person name="Davidson R.M."/>
            <person name="Lin H."/>
            <person name="Quesada-Ocampo L."/>
            <person name="Vaillancourt B."/>
            <person name="Sakai H."/>
            <person name="Lee S.S."/>
            <person name="Kim J."/>
            <person name="Numa H."/>
            <person name="Itoh T."/>
            <person name="Buell C.R."/>
            <person name="Matsumoto T."/>
        </authorList>
    </citation>
    <scope>NUCLEOTIDE SEQUENCE [LARGE SCALE GENOMIC DNA]</scope>
    <source>
        <strain evidence="3">cv. Nipponbare</strain>
    </source>
</reference>
<evidence type="ECO:0000313" key="2">
    <source>
        <dbReference type="EMBL" id="BAS84864.1"/>
    </source>
</evidence>
<keyword evidence="1" id="KW-1133">Transmembrane helix</keyword>
<name>A0A0P0VZ84_ORYSJ</name>
<accession>A0A0P0VZ84</accession>
<proteinExistence type="predicted"/>
<organism evidence="2 3">
    <name type="scientific">Oryza sativa subsp. japonica</name>
    <name type="common">Rice</name>
    <dbReference type="NCBI Taxonomy" id="39947"/>
    <lineage>
        <taxon>Eukaryota</taxon>
        <taxon>Viridiplantae</taxon>
        <taxon>Streptophyta</taxon>
        <taxon>Embryophyta</taxon>
        <taxon>Tracheophyta</taxon>
        <taxon>Spermatophyta</taxon>
        <taxon>Magnoliopsida</taxon>
        <taxon>Liliopsida</taxon>
        <taxon>Poales</taxon>
        <taxon>Poaceae</taxon>
        <taxon>BOP clade</taxon>
        <taxon>Oryzoideae</taxon>
        <taxon>Oryzeae</taxon>
        <taxon>Oryzinae</taxon>
        <taxon>Oryza</taxon>
        <taxon>Oryza sativa</taxon>
    </lineage>
</organism>
<dbReference type="PaxDb" id="39947-A0A0P0VZ84"/>
<dbReference type="EMBL" id="AP014959">
    <property type="protein sequence ID" value="BAS84864.1"/>
    <property type="molecule type" value="Genomic_DNA"/>
</dbReference>
<feature type="transmembrane region" description="Helical" evidence="1">
    <location>
        <begin position="23"/>
        <end position="41"/>
    </location>
</feature>
<dbReference type="InParanoid" id="A0A0P0VZ84"/>
<evidence type="ECO:0000256" key="1">
    <source>
        <dbReference type="SAM" id="Phobius"/>
    </source>
</evidence>